<sequence>MNNKKILISIIFYINPYYYLYFFIFHRLNYKASGSLKLKDISNRSIGTKEIKEMTSRKIDLDLCVDVKAEKKDECYLALSQKNNDIDLCENIGDLTTQDSCFNFFALNSKIFYCVQK</sequence>
<dbReference type="AlphaFoldDB" id="A0A1F5TRG4"/>
<evidence type="ECO:0000313" key="2">
    <source>
        <dbReference type="EMBL" id="OGF41510.1"/>
    </source>
</evidence>
<proteinExistence type="predicted"/>
<keyword evidence="1" id="KW-1133">Transmembrane helix</keyword>
<comment type="caution">
    <text evidence="2">The sequence shown here is derived from an EMBL/GenBank/DDBJ whole genome shotgun (WGS) entry which is preliminary data.</text>
</comment>
<reference evidence="2 3" key="1">
    <citation type="journal article" date="2016" name="Nat. Commun.">
        <title>Thousands of microbial genomes shed light on interconnected biogeochemical processes in an aquifer system.</title>
        <authorList>
            <person name="Anantharaman K."/>
            <person name="Brown C.T."/>
            <person name="Hug L.A."/>
            <person name="Sharon I."/>
            <person name="Castelle C.J."/>
            <person name="Probst A.J."/>
            <person name="Thomas B.C."/>
            <person name="Singh A."/>
            <person name="Wilkins M.J."/>
            <person name="Karaoz U."/>
            <person name="Brodie E.L."/>
            <person name="Williams K.H."/>
            <person name="Hubbard S.S."/>
            <person name="Banfield J.F."/>
        </authorList>
    </citation>
    <scope>NUCLEOTIDE SEQUENCE [LARGE SCALE GENOMIC DNA]</scope>
</reference>
<evidence type="ECO:0000256" key="1">
    <source>
        <dbReference type="SAM" id="Phobius"/>
    </source>
</evidence>
<accession>A0A1F5TRG4</accession>
<organism evidence="2 3">
    <name type="scientific">Candidatus Falkowbacteria bacterium RIFOXYD2_FULL_34_120</name>
    <dbReference type="NCBI Taxonomy" id="1798007"/>
    <lineage>
        <taxon>Bacteria</taxon>
        <taxon>Candidatus Falkowiibacteriota</taxon>
    </lineage>
</organism>
<name>A0A1F5TRG4_9BACT</name>
<gene>
    <name evidence="2" type="ORF">A2531_02355</name>
</gene>
<protein>
    <submittedName>
        <fullName evidence="2">Uncharacterized protein</fullName>
    </submittedName>
</protein>
<evidence type="ECO:0000313" key="3">
    <source>
        <dbReference type="Proteomes" id="UP000177579"/>
    </source>
</evidence>
<keyword evidence="1" id="KW-0472">Membrane</keyword>
<dbReference type="Proteomes" id="UP000177579">
    <property type="component" value="Unassembled WGS sequence"/>
</dbReference>
<feature type="transmembrane region" description="Helical" evidence="1">
    <location>
        <begin position="6"/>
        <end position="25"/>
    </location>
</feature>
<keyword evidence="1" id="KW-0812">Transmembrane</keyword>
<dbReference type="EMBL" id="MFGO01000008">
    <property type="protein sequence ID" value="OGF41510.1"/>
    <property type="molecule type" value="Genomic_DNA"/>
</dbReference>